<evidence type="ECO:0000256" key="2">
    <source>
        <dbReference type="ARBA" id="ARBA00022448"/>
    </source>
</evidence>
<proteinExistence type="predicted"/>
<evidence type="ECO:0000256" key="5">
    <source>
        <dbReference type="ARBA" id="ARBA00023136"/>
    </source>
</evidence>
<evidence type="ECO:0000256" key="1">
    <source>
        <dbReference type="ARBA" id="ARBA00004141"/>
    </source>
</evidence>
<evidence type="ECO:0000256" key="6">
    <source>
        <dbReference type="SAM" id="Phobius"/>
    </source>
</evidence>
<dbReference type="EMBL" id="CCKQ01013812">
    <property type="protein sequence ID" value="CDW85525.1"/>
    <property type="molecule type" value="Genomic_DNA"/>
</dbReference>
<sequence>MTIGLYFGNRALRSYHPRMQLTNYSLLYLVSMYMAPIFAAWMHFPDRKGLVSGVILAGFGLGVFIYNIVSNKIANPQNLSPNAFLSSNSTICDCLICGEFQHCVGSFMLFKKASLQAKFGLGINISVVSLFIAYEFLFSLEIDLMMSSQQWLDLWEHQQIAHQDFLELGQQIIFHSKQFTVSY</sequence>
<keyword evidence="8" id="KW-1185">Reference proteome</keyword>
<dbReference type="GO" id="GO:0016020">
    <property type="term" value="C:membrane"/>
    <property type="evidence" value="ECO:0007669"/>
    <property type="project" value="UniProtKB-SubCell"/>
</dbReference>
<keyword evidence="2" id="KW-0813">Transport</keyword>
<feature type="transmembrane region" description="Helical" evidence="6">
    <location>
        <begin position="21"/>
        <end position="44"/>
    </location>
</feature>
<dbReference type="InParanoid" id="A0A078ASS2"/>
<organism evidence="7 8">
    <name type="scientific">Stylonychia lemnae</name>
    <name type="common">Ciliate</name>
    <dbReference type="NCBI Taxonomy" id="5949"/>
    <lineage>
        <taxon>Eukaryota</taxon>
        <taxon>Sar</taxon>
        <taxon>Alveolata</taxon>
        <taxon>Ciliophora</taxon>
        <taxon>Intramacronucleata</taxon>
        <taxon>Spirotrichea</taxon>
        <taxon>Stichotrichia</taxon>
        <taxon>Sporadotrichida</taxon>
        <taxon>Oxytrichidae</taxon>
        <taxon>Stylonychinae</taxon>
        <taxon>Stylonychia</taxon>
    </lineage>
</organism>
<evidence type="ECO:0000313" key="7">
    <source>
        <dbReference type="EMBL" id="CDW85525.1"/>
    </source>
</evidence>
<dbReference type="PANTHER" id="PTHR43385">
    <property type="entry name" value="RIBOFLAVIN TRANSPORTER RIBJ"/>
    <property type="match status" value="1"/>
</dbReference>
<accession>A0A078ASS2</accession>
<dbReference type="Proteomes" id="UP000039865">
    <property type="component" value="Unassembled WGS sequence"/>
</dbReference>
<name>A0A078ASS2_STYLE</name>
<comment type="subcellular location">
    <subcellularLocation>
        <location evidence="1">Membrane</location>
        <topology evidence="1">Multi-pass membrane protein</topology>
    </subcellularLocation>
</comment>
<dbReference type="InterPro" id="IPR052983">
    <property type="entry name" value="MFS_Riboflavin_Transporter"/>
</dbReference>
<feature type="transmembrane region" description="Helical" evidence="6">
    <location>
        <begin position="50"/>
        <end position="69"/>
    </location>
</feature>
<protein>
    <submittedName>
        <fullName evidence="7">Uncharacterized protein</fullName>
    </submittedName>
</protein>
<evidence type="ECO:0000256" key="3">
    <source>
        <dbReference type="ARBA" id="ARBA00022692"/>
    </source>
</evidence>
<dbReference type="OrthoDB" id="286777at2759"/>
<feature type="transmembrane region" description="Helical" evidence="6">
    <location>
        <begin position="119"/>
        <end position="138"/>
    </location>
</feature>
<evidence type="ECO:0000256" key="4">
    <source>
        <dbReference type="ARBA" id="ARBA00022989"/>
    </source>
</evidence>
<evidence type="ECO:0000313" key="8">
    <source>
        <dbReference type="Proteomes" id="UP000039865"/>
    </source>
</evidence>
<keyword evidence="5 6" id="KW-0472">Membrane</keyword>
<keyword evidence="4 6" id="KW-1133">Transmembrane helix</keyword>
<reference evidence="7 8" key="1">
    <citation type="submission" date="2014-06" db="EMBL/GenBank/DDBJ databases">
        <authorList>
            <person name="Swart Estienne"/>
        </authorList>
    </citation>
    <scope>NUCLEOTIDE SEQUENCE [LARGE SCALE GENOMIC DNA]</scope>
    <source>
        <strain evidence="7 8">130c</strain>
    </source>
</reference>
<keyword evidence="3 6" id="KW-0812">Transmembrane</keyword>
<gene>
    <name evidence="7" type="primary">Contig1182.g1278</name>
    <name evidence="7" type="ORF">STYLEM_14604</name>
</gene>
<dbReference type="AlphaFoldDB" id="A0A078ASS2"/>
<dbReference type="PANTHER" id="PTHR43385:SF1">
    <property type="entry name" value="RIBOFLAVIN TRANSPORTER RIBJ"/>
    <property type="match status" value="1"/>
</dbReference>